<dbReference type="InterPro" id="IPR051396">
    <property type="entry name" value="Bact_Antivir_Def_Nuclease"/>
</dbReference>
<feature type="region of interest" description="Disordered" evidence="1">
    <location>
        <begin position="84"/>
        <end position="108"/>
    </location>
</feature>
<dbReference type="EMBL" id="AEVO01000159">
    <property type="protein sequence ID" value="EFY06011.1"/>
    <property type="molecule type" value="Genomic_DNA"/>
</dbReference>
<dbReference type="RefSeq" id="WP_009144351.1">
    <property type="nucleotide sequence ID" value="NZ_GL831077.1"/>
</dbReference>
<dbReference type="OrthoDB" id="5836727at2"/>
<sequence>MYLETAEIFNFRGIRHLKINFEEDSSVLIGENSWGKSSLLSALWMMLGTGEKLCQFEKSDLYIPIRLLVDNLIDTNEVQDKAIEASRNKRENTHQIKRRAPYSSEDDSLVAPDFQDELPFDLDQYPLNSESISYLNENLSFMEEDTFHDNADKLIVDLFFAENSLGKENKQCKELLQEACAYYPDGVYRIHWRAEAYTDENGKFITKHSLLNENLQCIECNQHTLIKKLIRLNPILRLRDGRMAFNLENKCEDENGDVKDLVKAFSMLSGESGTRADDIVKSISTLRAVTSKYLVNSNSHYLPDNREHPRSIKDMVNRPVTIESLNNLKRTLNQPGMNKTKLLISLLTGALLVANKDYQYDDAARPILIVEDIEGRFHPSLLLSLWSIIDSIPLQKIVTTNSSDLLTAAPLRVLRRLCKQYYDTRCYKVNERSYNAEDLRRIAFHIRINRPNTLFARCWILVEGETEIWLMTQIASLLGISLYCNGIRPVEFAQCGLHPLMKLARQLGISFFVLTDGDDAGKKYAQTVTSFVGGKSAKDHLTVLPHLDIEHYLYNNGYQDVFLRCSGISGPLRKGTSVDKIIELAIHKQSKPGLALAVMEEMQRRGSDGVPYLFKRIFKKISILSQNEYGID</sequence>
<organism evidence="3 4">
    <name type="scientific">Succinatimonas hippei (strain DSM 22608 / JCM 16073 / KCTC 15190 / YIT 12066)</name>
    <dbReference type="NCBI Taxonomy" id="762983"/>
    <lineage>
        <taxon>Bacteria</taxon>
        <taxon>Pseudomonadati</taxon>
        <taxon>Pseudomonadota</taxon>
        <taxon>Gammaproteobacteria</taxon>
        <taxon>Aeromonadales</taxon>
        <taxon>Succinivibrionaceae</taxon>
        <taxon>Succinatimonas</taxon>
    </lineage>
</organism>
<dbReference type="Gene3D" id="3.40.50.300">
    <property type="entry name" value="P-loop containing nucleotide triphosphate hydrolases"/>
    <property type="match status" value="1"/>
</dbReference>
<dbReference type="InterPro" id="IPR034139">
    <property type="entry name" value="TOPRIM_OLD"/>
</dbReference>
<name>E8LN63_SUCHY</name>
<evidence type="ECO:0000313" key="4">
    <source>
        <dbReference type="Proteomes" id="UP000018458"/>
    </source>
</evidence>
<dbReference type="Pfam" id="PF11398">
    <property type="entry name" value="DUF2813"/>
    <property type="match status" value="2"/>
</dbReference>
<proteinExistence type="predicted"/>
<dbReference type="SUPFAM" id="SSF52540">
    <property type="entry name" value="P-loop containing nucleoside triphosphate hydrolases"/>
    <property type="match status" value="1"/>
</dbReference>
<protein>
    <recommendedName>
        <fullName evidence="2">OLD protein-like TOPRIM domain-containing protein</fullName>
    </recommendedName>
</protein>
<dbReference type="eggNOG" id="COG1195">
    <property type="taxonomic scope" value="Bacteria"/>
</dbReference>
<dbReference type="Proteomes" id="UP000018458">
    <property type="component" value="Unassembled WGS sequence"/>
</dbReference>
<dbReference type="CDD" id="cd01026">
    <property type="entry name" value="TOPRIM_OLD"/>
    <property type="match status" value="1"/>
</dbReference>
<dbReference type="STRING" id="762983.HMPREF9444_02217"/>
<dbReference type="InterPro" id="IPR022602">
    <property type="entry name" value="DUF2813"/>
</dbReference>
<comment type="caution">
    <text evidence="3">The sequence shown here is derived from an EMBL/GenBank/DDBJ whole genome shotgun (WGS) entry which is preliminary data.</text>
</comment>
<feature type="domain" description="OLD protein-like TOPRIM" evidence="2">
    <location>
        <begin position="454"/>
        <end position="518"/>
    </location>
</feature>
<reference evidence="3 4" key="1">
    <citation type="submission" date="2011-01" db="EMBL/GenBank/DDBJ databases">
        <authorList>
            <person name="Weinstock G."/>
            <person name="Sodergren E."/>
            <person name="Clifton S."/>
            <person name="Fulton L."/>
            <person name="Fulton B."/>
            <person name="Courtney L."/>
            <person name="Fronick C."/>
            <person name="Harrison M."/>
            <person name="Strong C."/>
            <person name="Farmer C."/>
            <person name="Delahaunty K."/>
            <person name="Markovic C."/>
            <person name="Hall O."/>
            <person name="Minx P."/>
            <person name="Tomlinson C."/>
            <person name="Mitreva M."/>
            <person name="Hou S."/>
            <person name="Chen J."/>
            <person name="Wollam A."/>
            <person name="Pepin K.H."/>
            <person name="Johnson M."/>
            <person name="Bhonagiri V."/>
            <person name="Zhang X."/>
            <person name="Suruliraj S."/>
            <person name="Warren W."/>
            <person name="Chinwalla A."/>
            <person name="Mardis E.R."/>
            <person name="Wilson R.K."/>
        </authorList>
    </citation>
    <scope>NUCLEOTIDE SEQUENCE [LARGE SCALE GENOMIC DNA]</scope>
    <source>
        <strain evidence="4">DSM 22608 / JCM 16073 / KCTC 15190 / YIT 12066</strain>
    </source>
</reference>
<evidence type="ECO:0000313" key="3">
    <source>
        <dbReference type="EMBL" id="EFY06011.1"/>
    </source>
</evidence>
<dbReference type="PANTHER" id="PTHR43581">
    <property type="entry name" value="ATP/GTP PHOSPHATASE"/>
    <property type="match status" value="1"/>
</dbReference>
<dbReference type="eggNOG" id="COG3593">
    <property type="taxonomic scope" value="Bacteria"/>
</dbReference>
<gene>
    <name evidence="3" type="ORF">HMPREF9444_02217</name>
</gene>
<dbReference type="Pfam" id="PF20469">
    <property type="entry name" value="OLD-like_TOPRIM"/>
    <property type="match status" value="1"/>
</dbReference>
<evidence type="ECO:0000259" key="2">
    <source>
        <dbReference type="Pfam" id="PF20469"/>
    </source>
</evidence>
<evidence type="ECO:0000256" key="1">
    <source>
        <dbReference type="SAM" id="MobiDB-lite"/>
    </source>
</evidence>
<feature type="compositionally biased region" description="Basic and acidic residues" evidence="1">
    <location>
        <begin position="84"/>
        <end position="94"/>
    </location>
</feature>
<dbReference type="AlphaFoldDB" id="E8LN63"/>
<dbReference type="HOGENOM" id="CLU_034845_0_0_6"/>
<keyword evidence="4" id="KW-1185">Reference proteome</keyword>
<accession>E8LN63</accession>
<dbReference type="PANTHER" id="PTHR43581:SF4">
    <property type="entry name" value="ATP_GTP PHOSPHATASE"/>
    <property type="match status" value="1"/>
</dbReference>
<dbReference type="InterPro" id="IPR027417">
    <property type="entry name" value="P-loop_NTPase"/>
</dbReference>